<evidence type="ECO:0000313" key="1">
    <source>
        <dbReference type="EMBL" id="KAJ5069209.1"/>
    </source>
</evidence>
<dbReference type="EMBL" id="JAPDFW010000107">
    <property type="protein sequence ID" value="KAJ5069209.1"/>
    <property type="molecule type" value="Genomic_DNA"/>
</dbReference>
<dbReference type="AlphaFoldDB" id="A0A9Q0R7Z2"/>
<comment type="caution">
    <text evidence="1">The sequence shown here is derived from an EMBL/GenBank/DDBJ whole genome shotgun (WGS) entry which is preliminary data.</text>
</comment>
<sequence length="166" mass="19101">MENFIVTFGHQTRRFSIYTLDQKIIDSFSLNFKEIYQADMKLVDGIPCFDLPKKEHFLIALSRLIQWAKDFGFTLTNHNNIPANFHGSFMTLSEGDPKLIEAIIVKLKEMFNANLEKAQGGGYLLKVKSFLTTLILNINSKEIFKHVKITGFELIQFTCADHETYS</sequence>
<reference evidence="1" key="1">
    <citation type="submission" date="2022-10" db="EMBL/GenBank/DDBJ databases">
        <title>Novel sulphate-reducing endosymbionts in the free-living metamonad Anaeramoeba.</title>
        <authorList>
            <person name="Jerlstrom-Hultqvist J."/>
            <person name="Cepicka I."/>
            <person name="Gallot-Lavallee L."/>
            <person name="Salas-Leiva D."/>
            <person name="Curtis B.A."/>
            <person name="Zahonova K."/>
            <person name="Pipaliya S."/>
            <person name="Dacks J."/>
            <person name="Roger A.J."/>
        </authorList>
    </citation>
    <scope>NUCLEOTIDE SEQUENCE</scope>
    <source>
        <strain evidence="1">BMAN</strain>
    </source>
</reference>
<accession>A0A9Q0R7Z2</accession>
<proteinExistence type="predicted"/>
<keyword evidence="2" id="KW-1185">Reference proteome</keyword>
<protein>
    <submittedName>
        <fullName evidence="1">Uncharacterized protein</fullName>
    </submittedName>
</protein>
<dbReference type="Proteomes" id="UP001149090">
    <property type="component" value="Unassembled WGS sequence"/>
</dbReference>
<name>A0A9Q0R7Z2_ANAIG</name>
<gene>
    <name evidence="1" type="ORF">M0811_11827</name>
</gene>
<organism evidence="1 2">
    <name type="scientific">Anaeramoeba ignava</name>
    <name type="common">Anaerobic marine amoeba</name>
    <dbReference type="NCBI Taxonomy" id="1746090"/>
    <lineage>
        <taxon>Eukaryota</taxon>
        <taxon>Metamonada</taxon>
        <taxon>Anaeramoebidae</taxon>
        <taxon>Anaeramoeba</taxon>
    </lineage>
</organism>
<evidence type="ECO:0000313" key="2">
    <source>
        <dbReference type="Proteomes" id="UP001149090"/>
    </source>
</evidence>